<protein>
    <submittedName>
        <fullName evidence="1">Uncharacterized protein</fullName>
    </submittedName>
</protein>
<dbReference type="AlphaFoldDB" id="A0A220MJT8"/>
<dbReference type="EMBL" id="CP018145">
    <property type="protein sequence ID" value="ASJ55336.1"/>
    <property type="molecule type" value="Genomic_DNA"/>
</dbReference>
<evidence type="ECO:0000313" key="2">
    <source>
        <dbReference type="Proteomes" id="UP000197781"/>
    </source>
</evidence>
<dbReference type="Proteomes" id="UP000197781">
    <property type="component" value="Chromosome"/>
</dbReference>
<evidence type="ECO:0000313" key="1">
    <source>
        <dbReference type="EMBL" id="ASJ55336.1"/>
    </source>
</evidence>
<dbReference type="KEGG" id="bfm:BP422_18355"/>
<proteinExistence type="predicted"/>
<reference evidence="1 2" key="1">
    <citation type="submission" date="2016-11" db="EMBL/GenBank/DDBJ databases">
        <authorList>
            <person name="Jaros S."/>
            <person name="Januszkiewicz K."/>
            <person name="Wedrychowicz H."/>
        </authorList>
    </citation>
    <scope>NUCLEOTIDE SEQUENCE [LARGE SCALE GENOMIC DNA]</scope>
    <source>
        <strain evidence="1 2">NF2</strain>
    </source>
</reference>
<name>A0A220MJT8_9BACL</name>
<sequence>MAVALLVDALMYKTLPFIHSTRGGKLFHNLIMNIYSIKHIFLEYQKIYNYNLNQKSFPIFGKTDTQFIREINGG</sequence>
<gene>
    <name evidence="1" type="ORF">BP422_18355</name>
</gene>
<accession>A0A220MJT8</accession>
<organism evidence="1 2">
    <name type="scientific">Brevibacillus formosus</name>
    <dbReference type="NCBI Taxonomy" id="54913"/>
    <lineage>
        <taxon>Bacteria</taxon>
        <taxon>Bacillati</taxon>
        <taxon>Bacillota</taxon>
        <taxon>Bacilli</taxon>
        <taxon>Bacillales</taxon>
        <taxon>Paenibacillaceae</taxon>
        <taxon>Brevibacillus</taxon>
    </lineage>
</organism>